<organism evidence="1 2">
    <name type="scientific">Dibothriocephalus latus</name>
    <name type="common">Fish tapeworm</name>
    <name type="synonym">Diphyllobothrium latum</name>
    <dbReference type="NCBI Taxonomy" id="60516"/>
    <lineage>
        <taxon>Eukaryota</taxon>
        <taxon>Metazoa</taxon>
        <taxon>Spiralia</taxon>
        <taxon>Lophotrochozoa</taxon>
        <taxon>Platyhelminthes</taxon>
        <taxon>Cestoda</taxon>
        <taxon>Eucestoda</taxon>
        <taxon>Diphyllobothriidea</taxon>
        <taxon>Diphyllobothriidae</taxon>
        <taxon>Dibothriocephalus</taxon>
    </lineage>
</organism>
<keyword evidence="2" id="KW-1185">Reference proteome</keyword>
<reference evidence="1 2" key="1">
    <citation type="submission" date="2018-11" db="EMBL/GenBank/DDBJ databases">
        <authorList>
            <consortium name="Pathogen Informatics"/>
        </authorList>
    </citation>
    <scope>NUCLEOTIDE SEQUENCE [LARGE SCALE GENOMIC DNA]</scope>
</reference>
<proteinExistence type="predicted"/>
<dbReference type="Proteomes" id="UP000281553">
    <property type="component" value="Unassembled WGS sequence"/>
</dbReference>
<evidence type="ECO:0000313" key="1">
    <source>
        <dbReference type="EMBL" id="VDK80975.1"/>
    </source>
</evidence>
<evidence type="ECO:0000313" key="2">
    <source>
        <dbReference type="Proteomes" id="UP000281553"/>
    </source>
</evidence>
<protein>
    <submittedName>
        <fullName evidence="1">Uncharacterized protein</fullName>
    </submittedName>
</protein>
<dbReference type="EMBL" id="UYRU01043250">
    <property type="protein sequence ID" value="VDK80975.1"/>
    <property type="molecule type" value="Genomic_DNA"/>
</dbReference>
<name>A0A3P6TJ50_DIBLA</name>
<accession>A0A3P6TJ50</accession>
<dbReference type="AlphaFoldDB" id="A0A3P6TJ50"/>
<dbReference type="OrthoDB" id="6253654at2759"/>
<sequence>MPSWDPLSTRILALSPGSWRRQAELLALLQDASQGVEIFPWDFASERGKDIIQILLLLSSPTSKGLINVTTLDIMKQPITIKQTNELLSNCPMPRLRTLSLTLAVRNRRPQVTESIESQLKLEEVAIRFIGKLTPCEMLLLMQSFGDVRRMACDDFSHRRYRLGRRPSNWELYKPWIPRWNCLQIHRASELLDLFLGERKSVMQLPELTLLTEPGHFFPKRYLTSSSNLPRIVTYRVLKKPPLGTPQFCTVCIPTEDRHYMPRLHCESNYMTHNGEATVNFVACSLMSVEDNCVLHPLHMHDLYVHISHSGKRQSLALQDFSFSSKTPTNRGRTETPTRSAVEDLIRQRGSEIRRLSIRFCTPGNYGSKSKYAQELPSLARYRILPIIEMCGSSIISLEVSAEIIWACCNDDQTNLGLLRLQEKCLNVQKVTVIAVYGRDFGPQIRPSAKDISTYLSMFLSL</sequence>
<gene>
    <name evidence="1" type="ORF">DILT_LOCUS3171</name>
</gene>